<reference evidence="2 3" key="1">
    <citation type="journal article" date="2016" name="Mol. Biol. Evol.">
        <title>Comparative Genomics of Early-Diverging Mushroom-Forming Fungi Provides Insights into the Origins of Lignocellulose Decay Capabilities.</title>
        <authorList>
            <person name="Nagy L.G."/>
            <person name="Riley R."/>
            <person name="Tritt A."/>
            <person name="Adam C."/>
            <person name="Daum C."/>
            <person name="Floudas D."/>
            <person name="Sun H."/>
            <person name="Yadav J.S."/>
            <person name="Pangilinan J."/>
            <person name="Larsson K.H."/>
            <person name="Matsuura K."/>
            <person name="Barry K."/>
            <person name="Labutti K."/>
            <person name="Kuo R."/>
            <person name="Ohm R.A."/>
            <person name="Bhattacharya S.S."/>
            <person name="Shirouzu T."/>
            <person name="Yoshinaga Y."/>
            <person name="Martin F.M."/>
            <person name="Grigoriev I.V."/>
            <person name="Hibbett D.S."/>
        </authorList>
    </citation>
    <scope>NUCLEOTIDE SEQUENCE [LARGE SCALE GENOMIC DNA]</scope>
    <source>
        <strain evidence="2 3">HHB10207 ss-3</strain>
    </source>
</reference>
<protein>
    <submittedName>
        <fullName evidence="2">Uncharacterized protein</fullName>
    </submittedName>
</protein>
<dbReference type="EMBL" id="KV428520">
    <property type="protein sequence ID" value="KZT31603.1"/>
    <property type="molecule type" value="Genomic_DNA"/>
</dbReference>
<keyword evidence="3" id="KW-1185">Reference proteome</keyword>
<dbReference type="AlphaFoldDB" id="A0A165WWZ0"/>
<evidence type="ECO:0000256" key="1">
    <source>
        <dbReference type="SAM" id="MobiDB-lite"/>
    </source>
</evidence>
<evidence type="ECO:0000313" key="3">
    <source>
        <dbReference type="Proteomes" id="UP000076798"/>
    </source>
</evidence>
<evidence type="ECO:0000313" key="2">
    <source>
        <dbReference type="EMBL" id="KZT31603.1"/>
    </source>
</evidence>
<accession>A0A165WWZ0</accession>
<proteinExistence type="predicted"/>
<name>A0A165WWZ0_9AGAM</name>
<organism evidence="2 3">
    <name type="scientific">Sistotremastrum suecicum HHB10207 ss-3</name>
    <dbReference type="NCBI Taxonomy" id="1314776"/>
    <lineage>
        <taxon>Eukaryota</taxon>
        <taxon>Fungi</taxon>
        <taxon>Dikarya</taxon>
        <taxon>Basidiomycota</taxon>
        <taxon>Agaricomycotina</taxon>
        <taxon>Agaricomycetes</taxon>
        <taxon>Sistotremastrales</taxon>
        <taxon>Sistotremastraceae</taxon>
        <taxon>Sistotremastrum</taxon>
    </lineage>
</organism>
<sequence>MAAQQVLPSVQIRVVVGPLGRYSESTNIPLPGSMAKKNVDFSASLQPLRKGRTKAPMHHVWRALCNMLASETFSPELRAILSEDYAATMAVRWDIHNMTIQCSKGEGSEWLDGAPEFVGFVREFQEAHRLGYPLLESEYMEPTVFSVALKKSMDGVGDRWSEQEARPETHYSLQIYIPTLEIDETLRTLMVPYGISGSSAHTSTIDASDVGMDDRQGRFIPGIPTSNIHQPLYSTTYPESTSVNTPPPSAKLLYNSKDTIDPRIISNPFYQIDEEQTNTINESLAFSSPPLQFQQLSSPILHRVAGDASSSSSSSRQHIPSSPTASLSAAVSGAPSTSIERPLAQPSQLHFWDLLRRTEQQYTFMFYSRDDQELLQKGQKIILVMNLLVELGFDLDADPDTAIAIEGLPYGPKLSMRRVLNSLRYCRYSFFKWRTMILWISDITTIDFTDLNPNTF</sequence>
<dbReference type="Proteomes" id="UP000076798">
    <property type="component" value="Unassembled WGS sequence"/>
</dbReference>
<gene>
    <name evidence="2" type="ORF">SISSUDRAFT_1056418</name>
</gene>
<feature type="region of interest" description="Disordered" evidence="1">
    <location>
        <begin position="304"/>
        <end position="331"/>
    </location>
</feature>
<feature type="compositionally biased region" description="Polar residues" evidence="1">
    <location>
        <begin position="316"/>
        <end position="331"/>
    </location>
</feature>